<gene>
    <name evidence="1" type="ordered locus">Slip_1593</name>
</gene>
<dbReference type="RefSeq" id="WP_013175757.1">
    <property type="nucleotide sequence ID" value="NC_014220.1"/>
</dbReference>
<protein>
    <submittedName>
        <fullName evidence="1">Uncharacterized protein</fullName>
    </submittedName>
</protein>
<dbReference type="HOGENOM" id="CLU_1947767_0_0_9"/>
<proteinExistence type="predicted"/>
<sequence>MRDRERIYHKFELAESLAKALINDMKEYRKAVQDEKALQASEGANPDAFESYLRRMASRFEGIEVTLTRREYWGFIIKSKIEAAGSIGNLDLLQAVYEVLGALPDNSEIGYTSMFDELADGIYGWYQVV</sequence>
<name>D7CNS0_SYNLT</name>
<keyword evidence="2" id="KW-1185">Reference proteome</keyword>
<reference evidence="1 2" key="2">
    <citation type="journal article" date="2010" name="Stand. Genomic Sci.">
        <title>Complete genome sequence of Syntrophothermus lipocalidus type strain (TGB-C1).</title>
        <authorList>
            <person name="Djao O.D."/>
            <person name="Zhang X."/>
            <person name="Lucas S."/>
            <person name="Lapidus A."/>
            <person name="Del Rio T.G."/>
            <person name="Nolan M."/>
            <person name="Tice H."/>
            <person name="Cheng J.F."/>
            <person name="Han C."/>
            <person name="Tapia R."/>
            <person name="Goodwin L."/>
            <person name="Pitluck S."/>
            <person name="Liolios K."/>
            <person name="Ivanova N."/>
            <person name="Mavromatis K."/>
            <person name="Mikhailova N."/>
            <person name="Ovchinnikova G."/>
            <person name="Pati A."/>
            <person name="Brambilla E."/>
            <person name="Chen A."/>
            <person name="Palaniappan K."/>
            <person name="Land M."/>
            <person name="Hauser L."/>
            <person name="Chang Y.J."/>
            <person name="Jeffries C.D."/>
            <person name="Rohde M."/>
            <person name="Sikorski J."/>
            <person name="Spring S."/>
            <person name="Goker M."/>
            <person name="Detter J.C."/>
            <person name="Woyke T."/>
            <person name="Bristow J."/>
            <person name="Eisen J.A."/>
            <person name="Markowitz V."/>
            <person name="Hugenholtz P."/>
            <person name="Kyrpides N.C."/>
            <person name="Klenk H.P."/>
        </authorList>
    </citation>
    <scope>NUCLEOTIDE SEQUENCE [LARGE SCALE GENOMIC DNA]</scope>
    <source>
        <strain evidence="2">DSM 12680 / TGB-C1</strain>
    </source>
</reference>
<organism evidence="1 2">
    <name type="scientific">Syntrophothermus lipocalidus (strain DSM 12680 / TGB-C1)</name>
    <dbReference type="NCBI Taxonomy" id="643648"/>
    <lineage>
        <taxon>Bacteria</taxon>
        <taxon>Bacillati</taxon>
        <taxon>Bacillota</taxon>
        <taxon>Clostridia</taxon>
        <taxon>Eubacteriales</taxon>
        <taxon>Syntrophomonadaceae</taxon>
        <taxon>Syntrophothermus</taxon>
    </lineage>
</organism>
<dbReference type="AlphaFoldDB" id="D7CNS0"/>
<dbReference type="Proteomes" id="UP000000378">
    <property type="component" value="Chromosome"/>
</dbReference>
<dbReference type="EMBL" id="CP002048">
    <property type="protein sequence ID" value="ADI02355.1"/>
    <property type="molecule type" value="Genomic_DNA"/>
</dbReference>
<evidence type="ECO:0000313" key="2">
    <source>
        <dbReference type="Proteomes" id="UP000000378"/>
    </source>
</evidence>
<evidence type="ECO:0000313" key="1">
    <source>
        <dbReference type="EMBL" id="ADI02355.1"/>
    </source>
</evidence>
<reference evidence="2" key="1">
    <citation type="journal article" date="2010" name="Stand. Genomic Sci.">
        <title>Complete genome sequence of Syntrophothermus lipocalidus type strain (TGB-C1T).</title>
        <authorList>
            <consortium name="US DOE Joint Genome Institute (JGI-PGF)"/>
            <person name="Djao O."/>
            <person name="Zhang X."/>
            <person name="Lucas S."/>
            <person name="Lapidus A."/>
            <person name="Glavina Del Rio T."/>
            <person name="Nolan M."/>
            <person name="Tice H."/>
            <person name="Cheng J."/>
            <person name="Han C."/>
            <person name="Tapia R."/>
            <person name="Goodwin L."/>
            <person name="Pitluck S."/>
            <person name="Liolios K."/>
            <person name="Ivanova N."/>
            <person name="Mavromatis K."/>
            <person name="Mikhailova N."/>
            <person name="Ovchinnikova G."/>
            <person name="Pati A."/>
            <person name="Brambilla E."/>
            <person name="Chen A."/>
            <person name="Palaniappan K."/>
            <person name="Land M."/>
            <person name="Hauser L."/>
            <person name="Chang Y."/>
            <person name="Jeffries C."/>
            <person name="Rohde M."/>
            <person name="Sikorski J."/>
            <person name="Spring S."/>
            <person name="Goker M."/>
            <person name="Detter J."/>
            <person name="Woyke T."/>
            <person name="Bristow J."/>
            <person name="Eisen J."/>
            <person name="Markowitz V."/>
            <person name="Hugenholtz P."/>
            <person name="Kyrpides N."/>
            <person name="Klenk H."/>
        </authorList>
    </citation>
    <scope>NUCLEOTIDE SEQUENCE [LARGE SCALE GENOMIC DNA]</scope>
    <source>
        <strain evidence="2">DSM 12680 / TGB-C1</strain>
    </source>
</reference>
<dbReference type="STRING" id="643648.Slip_1593"/>
<accession>D7CNS0</accession>
<dbReference type="KEGG" id="slp:Slip_1593"/>